<evidence type="ECO:0000313" key="2">
    <source>
        <dbReference type="EMBL" id="PQA56312.1"/>
    </source>
</evidence>
<organism evidence="2 3">
    <name type="scientific">Siphonobacter curvatus</name>
    <dbReference type="NCBI Taxonomy" id="2094562"/>
    <lineage>
        <taxon>Bacteria</taxon>
        <taxon>Pseudomonadati</taxon>
        <taxon>Bacteroidota</taxon>
        <taxon>Cytophagia</taxon>
        <taxon>Cytophagales</taxon>
        <taxon>Cytophagaceae</taxon>
        <taxon>Siphonobacter</taxon>
    </lineage>
</organism>
<dbReference type="InterPro" id="IPR017946">
    <property type="entry name" value="PLC-like_Pdiesterase_TIM-brl"/>
</dbReference>
<name>A0A2S7IJ60_9BACT</name>
<evidence type="ECO:0000313" key="3">
    <source>
        <dbReference type="Proteomes" id="UP000239590"/>
    </source>
</evidence>
<dbReference type="Gene3D" id="3.20.20.190">
    <property type="entry name" value="Phosphatidylinositol (PI) phosphodiesterase"/>
    <property type="match status" value="1"/>
</dbReference>
<dbReference type="Proteomes" id="UP000239590">
    <property type="component" value="Unassembled WGS sequence"/>
</dbReference>
<dbReference type="PROSITE" id="PS51704">
    <property type="entry name" value="GP_PDE"/>
    <property type="match status" value="1"/>
</dbReference>
<reference evidence="3" key="1">
    <citation type="submission" date="2018-02" db="EMBL/GenBank/DDBJ databases">
        <title>Genome sequencing of Solimonas sp. HR-BB.</title>
        <authorList>
            <person name="Lee Y."/>
            <person name="Jeon C.O."/>
        </authorList>
    </citation>
    <scope>NUCLEOTIDE SEQUENCE [LARGE SCALE GENOMIC DNA]</scope>
    <source>
        <strain evidence="3">HR-U</strain>
    </source>
</reference>
<keyword evidence="3" id="KW-1185">Reference proteome</keyword>
<dbReference type="InterPro" id="IPR030395">
    <property type="entry name" value="GP_PDE_dom"/>
</dbReference>
<accession>A0A2S7IJ60</accession>
<dbReference type="PANTHER" id="PTHR46211:SF14">
    <property type="entry name" value="GLYCEROPHOSPHODIESTER PHOSPHODIESTERASE"/>
    <property type="match status" value="1"/>
</dbReference>
<dbReference type="AlphaFoldDB" id="A0A2S7IJ60"/>
<dbReference type="GO" id="GO:0006629">
    <property type="term" value="P:lipid metabolic process"/>
    <property type="evidence" value="ECO:0007669"/>
    <property type="project" value="InterPro"/>
</dbReference>
<feature type="domain" description="GP-PDE" evidence="1">
    <location>
        <begin position="20"/>
        <end position="283"/>
    </location>
</feature>
<protein>
    <submittedName>
        <fullName evidence="2">Glycerophosphodiester phosphodiesterase</fullName>
    </submittedName>
</protein>
<comment type="caution">
    <text evidence="2">The sequence shown here is derived from an EMBL/GenBank/DDBJ whole genome shotgun (WGS) entry which is preliminary data.</text>
</comment>
<dbReference type="PANTHER" id="PTHR46211">
    <property type="entry name" value="GLYCEROPHOSPHORYL DIESTER PHOSPHODIESTERASE"/>
    <property type="match status" value="1"/>
</dbReference>
<dbReference type="SUPFAM" id="SSF51695">
    <property type="entry name" value="PLC-like phosphodiesterases"/>
    <property type="match status" value="1"/>
</dbReference>
<evidence type="ECO:0000259" key="1">
    <source>
        <dbReference type="PROSITE" id="PS51704"/>
    </source>
</evidence>
<dbReference type="Pfam" id="PF03009">
    <property type="entry name" value="GDPD"/>
    <property type="match status" value="1"/>
</dbReference>
<proteinExistence type="predicted"/>
<gene>
    <name evidence="2" type="ORF">C5O19_18390</name>
</gene>
<dbReference type="RefSeq" id="WP_104714846.1">
    <property type="nucleotide sequence ID" value="NZ_PTRA01000003.1"/>
</dbReference>
<dbReference type="EMBL" id="PTRA01000003">
    <property type="protein sequence ID" value="PQA56312.1"/>
    <property type="molecule type" value="Genomic_DNA"/>
</dbReference>
<dbReference type="GO" id="GO:0008081">
    <property type="term" value="F:phosphoric diester hydrolase activity"/>
    <property type="evidence" value="ECO:0007669"/>
    <property type="project" value="InterPro"/>
</dbReference>
<dbReference type="OrthoDB" id="384721at2"/>
<sequence length="283" mass="32353">MRLLFYLLLMHSCVGTAQSFEVQGHRGCRGLEPENTIPAFLKALELGVSTLELDVVLSQDQHVVVSHDWYFNSRFTTKPDGTPVSRTEAKTLRLDQMPYDRIKRYDVGRRGNTAFPEQKPKAAYKPLLSEVIRAADAYARQHQLPLPQYTIEIKTNAHASAAVMCQRLAQVLTISAERFCIQSFDVAVLKYWKAQQEAGSFPNHTLSVLVTRKGLRRSLKELGFRPDIFSPQYRFISKRTVRKAHALGIRVIPWTVNERQAMQHLQQIGVDGLITDYPNRFKK</sequence>